<gene>
    <name evidence="5" type="ORF">OSB1V03_LOCUS16481</name>
</gene>
<name>A0A7R9L6Q0_9ACAR</name>
<feature type="domain" description="Protein kinase" evidence="4">
    <location>
        <begin position="517"/>
        <end position="786"/>
    </location>
</feature>
<dbReference type="GO" id="GO:0035556">
    <property type="term" value="P:intracellular signal transduction"/>
    <property type="evidence" value="ECO:0007669"/>
    <property type="project" value="TreeGrafter"/>
</dbReference>
<dbReference type="AlphaFoldDB" id="A0A7R9L6Q0"/>
<dbReference type="GO" id="GO:0004674">
    <property type="term" value="F:protein serine/threonine kinase activity"/>
    <property type="evidence" value="ECO:0007669"/>
    <property type="project" value="TreeGrafter"/>
</dbReference>
<dbReference type="SMART" id="SM00220">
    <property type="entry name" value="S_TKc"/>
    <property type="match status" value="1"/>
</dbReference>
<keyword evidence="1" id="KW-0547">Nucleotide-binding</keyword>
<dbReference type="OrthoDB" id="6434410at2759"/>
<dbReference type="CDD" id="cd00180">
    <property type="entry name" value="PKc"/>
    <property type="match status" value="1"/>
</dbReference>
<dbReference type="PROSITE" id="PS50011">
    <property type="entry name" value="PROTEIN_KINASE_DOM"/>
    <property type="match status" value="2"/>
</dbReference>
<feature type="region of interest" description="Disordered" evidence="3">
    <location>
        <begin position="1"/>
        <end position="22"/>
    </location>
</feature>
<evidence type="ECO:0000313" key="6">
    <source>
        <dbReference type="Proteomes" id="UP000759131"/>
    </source>
</evidence>
<keyword evidence="6" id="KW-1185">Reference proteome</keyword>
<dbReference type="Gene3D" id="1.10.510.10">
    <property type="entry name" value="Transferase(Phosphotransferase) domain 1"/>
    <property type="match status" value="2"/>
</dbReference>
<organism evidence="5">
    <name type="scientific">Medioppia subpectinata</name>
    <dbReference type="NCBI Taxonomy" id="1979941"/>
    <lineage>
        <taxon>Eukaryota</taxon>
        <taxon>Metazoa</taxon>
        <taxon>Ecdysozoa</taxon>
        <taxon>Arthropoda</taxon>
        <taxon>Chelicerata</taxon>
        <taxon>Arachnida</taxon>
        <taxon>Acari</taxon>
        <taxon>Acariformes</taxon>
        <taxon>Sarcoptiformes</taxon>
        <taxon>Oribatida</taxon>
        <taxon>Brachypylina</taxon>
        <taxon>Oppioidea</taxon>
        <taxon>Oppiidae</taxon>
        <taxon>Medioppia</taxon>
    </lineage>
</organism>
<dbReference type="PROSITE" id="PS00108">
    <property type="entry name" value="PROTEIN_KINASE_ST"/>
    <property type="match status" value="1"/>
</dbReference>
<evidence type="ECO:0000256" key="3">
    <source>
        <dbReference type="SAM" id="MobiDB-lite"/>
    </source>
</evidence>
<dbReference type="PANTHER" id="PTHR24346:SF30">
    <property type="entry name" value="MATERNAL EMBRYONIC LEUCINE ZIPPER KINASE"/>
    <property type="match status" value="1"/>
</dbReference>
<evidence type="ECO:0000256" key="1">
    <source>
        <dbReference type="ARBA" id="ARBA00022741"/>
    </source>
</evidence>
<protein>
    <recommendedName>
        <fullName evidence="4">Protein kinase domain-containing protein</fullName>
    </recommendedName>
</protein>
<accession>A0A7R9L6Q0</accession>
<evidence type="ECO:0000256" key="2">
    <source>
        <dbReference type="ARBA" id="ARBA00022840"/>
    </source>
</evidence>
<reference evidence="5" key="1">
    <citation type="submission" date="2020-11" db="EMBL/GenBank/DDBJ databases">
        <authorList>
            <person name="Tran Van P."/>
        </authorList>
    </citation>
    <scope>NUCLEOTIDE SEQUENCE</scope>
</reference>
<dbReference type="GO" id="GO:0005737">
    <property type="term" value="C:cytoplasm"/>
    <property type="evidence" value="ECO:0007669"/>
    <property type="project" value="TreeGrafter"/>
</dbReference>
<evidence type="ECO:0000259" key="4">
    <source>
        <dbReference type="PROSITE" id="PS50011"/>
    </source>
</evidence>
<dbReference type="SUPFAM" id="SSF56112">
    <property type="entry name" value="Protein kinase-like (PK-like)"/>
    <property type="match status" value="2"/>
</dbReference>
<dbReference type="GO" id="GO:0005524">
    <property type="term" value="F:ATP binding"/>
    <property type="evidence" value="ECO:0007669"/>
    <property type="project" value="UniProtKB-KW"/>
</dbReference>
<dbReference type="EMBL" id="OC872987">
    <property type="protein sequence ID" value="CAD7636092.1"/>
    <property type="molecule type" value="Genomic_DNA"/>
</dbReference>
<proteinExistence type="predicted"/>
<dbReference type="Proteomes" id="UP000759131">
    <property type="component" value="Unassembled WGS sequence"/>
</dbReference>
<dbReference type="InterPro" id="IPR011009">
    <property type="entry name" value="Kinase-like_dom_sf"/>
</dbReference>
<evidence type="ECO:0000313" key="5">
    <source>
        <dbReference type="EMBL" id="CAD7636092.1"/>
    </source>
</evidence>
<dbReference type="PANTHER" id="PTHR24346">
    <property type="entry name" value="MAP/MICROTUBULE AFFINITY-REGULATING KINASE"/>
    <property type="match status" value="1"/>
</dbReference>
<dbReference type="InterPro" id="IPR008271">
    <property type="entry name" value="Ser/Thr_kinase_AS"/>
</dbReference>
<dbReference type="EMBL" id="CAJPIZ010018412">
    <property type="protein sequence ID" value="CAG2116522.1"/>
    <property type="molecule type" value="Genomic_DNA"/>
</dbReference>
<keyword evidence="2" id="KW-0067">ATP-binding</keyword>
<dbReference type="Pfam" id="PF00069">
    <property type="entry name" value="Pkinase"/>
    <property type="match status" value="1"/>
</dbReference>
<dbReference type="InterPro" id="IPR000719">
    <property type="entry name" value="Prot_kinase_dom"/>
</dbReference>
<sequence length="786" mass="86745">MSNRSAHGSPSGGPFGDIQDFEAPVDPTSFHPTLLDTNPPDIAGPLLAPQQVPYGYAPAYTRAATPQPLYSTELAAAGIFGPRHDYSTVAAELDLTQPWTAAKHHVERLGFRFDRVFGFGAFGDIWLVSVEGTVFQLACRLSSVETVIARSGQSVHEAVRQLLREVEAMRGLRHPNILSMEWVVCARATGLRALHLFVFMAVCKGDMWGLIETLPDRKQTEAQAHDWFVQSCHGLQYLHRQRVAHLDLKPENILYLTMADTRTGQPKRVYKLTDYGLAQWFPVNEPDMQNPVRKNSIVYMSDELVSAAGQMRGQLLGQLLGQTRFDTRKVDVYAMGVTLAYAVVGAEIAWECLQAGKLPSGAVWIPEHMYDKAYSQQLIALMRSMTCADPNTRYTVDQVLESEWVTGNEQAYGAPPDIAEPAVKVISTGQSATDATKAHPLIRLSAAFQKARAGDQSTVTDRSQVVGEVDVGAGRAGPPSPAAGGLFGELVGKRVESQQEREDREDREQQTMARLGLPFSRELGRDVYSAVYEGTYTEAIANIQGRAAKFMTEGDRPVQPGHKFAAKRVVFTADTDVSRRLRYEIEKQVLKELVGHPNVVTYRVTVNFGRQTVLSNTIGARDVLCYDRSYIVIDYTDAVHLGQFKGSGGLTDGLAVQFIQGLSAGLFHMHNNGIIKGDINDEGVLICTGEGPDGYAAKWADFGASIHRQLFSQWGIAISDQEFDKYRRQDCQQASGLFDSMLATVAIGADAEGMSGAVQEMRTYVAEMRVSHQPLNVLIRKYRFKW</sequence>
<feature type="domain" description="Protein kinase" evidence="4">
    <location>
        <begin position="111"/>
        <end position="405"/>
    </location>
</feature>